<keyword evidence="4" id="KW-0378">Hydrolase</keyword>
<name>A0A8H3BUF4_9AGAM</name>
<comment type="caution">
    <text evidence="6">The sequence shown here is derived from an EMBL/GenBank/DDBJ whole genome shotgun (WGS) entry which is preliminary data.</text>
</comment>
<proteinExistence type="inferred from homology"/>
<keyword evidence="4" id="KW-0645">Protease</keyword>
<dbReference type="PRINTS" id="PR00792">
    <property type="entry name" value="PEPSIN"/>
</dbReference>
<dbReference type="SUPFAM" id="SSF50630">
    <property type="entry name" value="Acid proteases"/>
    <property type="match status" value="1"/>
</dbReference>
<dbReference type="InterPro" id="IPR001461">
    <property type="entry name" value="Aspartic_peptidase_A1"/>
</dbReference>
<dbReference type="PROSITE" id="PS00141">
    <property type="entry name" value="ASP_PROTEASE"/>
    <property type="match status" value="1"/>
</dbReference>
<dbReference type="PANTHER" id="PTHR47966">
    <property type="entry name" value="BETA-SITE APP-CLEAVING ENZYME, ISOFORM A-RELATED"/>
    <property type="match status" value="1"/>
</dbReference>
<dbReference type="EMBL" id="CAJMWT010003198">
    <property type="protein sequence ID" value="CAE6466031.1"/>
    <property type="molecule type" value="Genomic_DNA"/>
</dbReference>
<protein>
    <recommendedName>
        <fullName evidence="5">Peptidase A1 domain-containing protein</fullName>
    </recommendedName>
</protein>
<dbReference type="Pfam" id="PF00026">
    <property type="entry name" value="Asp"/>
    <property type="match status" value="1"/>
</dbReference>
<dbReference type="GO" id="GO:0004190">
    <property type="term" value="F:aspartic-type endopeptidase activity"/>
    <property type="evidence" value="ECO:0007669"/>
    <property type="project" value="UniProtKB-KW"/>
</dbReference>
<dbReference type="PANTHER" id="PTHR47966:SF51">
    <property type="entry name" value="BETA-SITE APP-CLEAVING ENZYME, ISOFORM A-RELATED"/>
    <property type="match status" value="1"/>
</dbReference>
<evidence type="ECO:0000256" key="4">
    <source>
        <dbReference type="RuleBase" id="RU000454"/>
    </source>
</evidence>
<dbReference type="Proteomes" id="UP000663843">
    <property type="component" value="Unassembled WGS sequence"/>
</dbReference>
<dbReference type="GO" id="GO:0006508">
    <property type="term" value="P:proteolysis"/>
    <property type="evidence" value="ECO:0007669"/>
    <property type="project" value="UniProtKB-KW"/>
</dbReference>
<evidence type="ECO:0000256" key="2">
    <source>
        <dbReference type="ARBA" id="ARBA00022750"/>
    </source>
</evidence>
<feature type="active site" evidence="3">
    <location>
        <position position="270"/>
    </location>
</feature>
<comment type="similarity">
    <text evidence="1 4">Belongs to the peptidase A1 family.</text>
</comment>
<dbReference type="InterPro" id="IPR001969">
    <property type="entry name" value="Aspartic_peptidase_AS"/>
</dbReference>
<evidence type="ECO:0000313" key="6">
    <source>
        <dbReference type="EMBL" id="CAE6466031.1"/>
    </source>
</evidence>
<evidence type="ECO:0000256" key="3">
    <source>
        <dbReference type="PIRSR" id="PIRSR601461-1"/>
    </source>
</evidence>
<feature type="active site" evidence="3">
    <location>
        <position position="83"/>
    </location>
</feature>
<dbReference type="PROSITE" id="PS51767">
    <property type="entry name" value="PEPTIDASE_A1"/>
    <property type="match status" value="1"/>
</dbReference>
<keyword evidence="2 4" id="KW-0064">Aspartyl protease</keyword>
<organism evidence="6 7">
    <name type="scientific">Rhizoctonia solani</name>
    <dbReference type="NCBI Taxonomy" id="456999"/>
    <lineage>
        <taxon>Eukaryota</taxon>
        <taxon>Fungi</taxon>
        <taxon>Dikarya</taxon>
        <taxon>Basidiomycota</taxon>
        <taxon>Agaricomycotina</taxon>
        <taxon>Agaricomycetes</taxon>
        <taxon>Cantharellales</taxon>
        <taxon>Ceratobasidiaceae</taxon>
        <taxon>Rhizoctonia</taxon>
    </lineage>
</organism>
<gene>
    <name evidence="6" type="ORF">RDB_LOCUS101275</name>
</gene>
<evidence type="ECO:0000259" key="5">
    <source>
        <dbReference type="PROSITE" id="PS51767"/>
    </source>
</evidence>
<feature type="domain" description="Peptidase A1" evidence="5">
    <location>
        <begin position="65"/>
        <end position="384"/>
    </location>
</feature>
<reference evidence="6" key="1">
    <citation type="submission" date="2021-01" db="EMBL/GenBank/DDBJ databases">
        <authorList>
            <person name="Kaushik A."/>
        </authorList>
    </citation>
    <scope>NUCLEOTIDE SEQUENCE</scope>
    <source>
        <strain evidence="6">AG2-2IIIB</strain>
    </source>
</reference>
<dbReference type="InterPro" id="IPR033121">
    <property type="entry name" value="PEPTIDASE_A1"/>
</dbReference>
<dbReference type="CDD" id="cd05471">
    <property type="entry name" value="pepsin_like"/>
    <property type="match status" value="1"/>
</dbReference>
<dbReference type="Gene3D" id="2.40.70.10">
    <property type="entry name" value="Acid Proteases"/>
    <property type="match status" value="2"/>
</dbReference>
<evidence type="ECO:0000313" key="7">
    <source>
        <dbReference type="Proteomes" id="UP000663843"/>
    </source>
</evidence>
<evidence type="ECO:0000256" key="1">
    <source>
        <dbReference type="ARBA" id="ARBA00007447"/>
    </source>
</evidence>
<sequence length="387" mass="42536">MLPSIALSALASSSFAFGDPSKASAIPIPLQARSSLPVRKGIVIPEVLAHRGYWAANKHAVDTNDTRLPRSPTSFKRHSLTLDTGGPNAYIWTGQIEIGTQPRTQQFNVAIDTNKYDPSKSTSKEKLSGTFSGVYYDNTHVTGPIYADTVIISGLSAERQVFSPIEQVTALVNDGSDGILGLGYNNQLPAGIQSLLDTLYSQKKIPDRIFSIRLASDSGSELYIGGINLSKYEGSITYVPLESGTGYYWTVRGSVLANGEMTFQGQMVIDSGTSFIYGRKNFVRDWWSKVPGAAPCRDRECGGPGYYMYPCNSPPRLSLKFGEREFPVSTEDFKFRETSHNMCVGVVCAHDDKDPLQDTWIIGNRFMKNVYTIFDVGREQIGFATPI</sequence>
<accession>A0A8H3BUF4</accession>
<dbReference type="InterPro" id="IPR021109">
    <property type="entry name" value="Peptidase_aspartic_dom_sf"/>
</dbReference>
<dbReference type="InterPro" id="IPR034164">
    <property type="entry name" value="Pepsin-like_dom"/>
</dbReference>
<dbReference type="AlphaFoldDB" id="A0A8H3BUF4"/>